<dbReference type="GO" id="GO:0009432">
    <property type="term" value="P:SOS response"/>
    <property type="evidence" value="ECO:0007669"/>
    <property type="project" value="TreeGrafter"/>
</dbReference>
<dbReference type="SUPFAM" id="SSF56059">
    <property type="entry name" value="Glutathione synthetase ATP-binding domain-like"/>
    <property type="match status" value="1"/>
</dbReference>
<feature type="region of interest" description="Disordered" evidence="5">
    <location>
        <begin position="304"/>
        <end position="339"/>
    </location>
</feature>
<dbReference type="Gene3D" id="3.30.1490.20">
    <property type="entry name" value="ATP-grasp fold, A domain"/>
    <property type="match status" value="1"/>
</dbReference>
<organism evidence="7 8">
    <name type="scientific">Spirosoma endbachense</name>
    <dbReference type="NCBI Taxonomy" id="2666025"/>
    <lineage>
        <taxon>Bacteria</taxon>
        <taxon>Pseudomonadati</taxon>
        <taxon>Bacteroidota</taxon>
        <taxon>Cytophagia</taxon>
        <taxon>Cytophagales</taxon>
        <taxon>Cytophagaceae</taxon>
        <taxon>Spirosoma</taxon>
    </lineage>
</organism>
<dbReference type="NCBIfam" id="TIGR00768">
    <property type="entry name" value="rimK_fam"/>
    <property type="match status" value="1"/>
</dbReference>
<evidence type="ECO:0000259" key="6">
    <source>
        <dbReference type="PROSITE" id="PS50975"/>
    </source>
</evidence>
<keyword evidence="1" id="KW-0479">Metal-binding</keyword>
<reference evidence="7 8" key="1">
    <citation type="submission" date="2019-11" db="EMBL/GenBank/DDBJ databases">
        <title>Spirosoma endbachense sp. nov., isolated from a natural salt meadow.</title>
        <authorList>
            <person name="Rojas J."/>
            <person name="Ambika Manirajan B."/>
            <person name="Ratering S."/>
            <person name="Suarez C."/>
            <person name="Geissler-Plaum R."/>
            <person name="Schnell S."/>
        </authorList>
    </citation>
    <scope>NUCLEOTIDE SEQUENCE [LARGE SCALE GENOMIC DNA]</scope>
    <source>
        <strain evidence="7 8">I-24</strain>
    </source>
</reference>
<evidence type="ECO:0000256" key="1">
    <source>
        <dbReference type="ARBA" id="ARBA00022723"/>
    </source>
</evidence>
<dbReference type="Pfam" id="PF08443">
    <property type="entry name" value="RimK"/>
    <property type="match status" value="1"/>
</dbReference>
<evidence type="ECO:0000256" key="2">
    <source>
        <dbReference type="ARBA" id="ARBA00022741"/>
    </source>
</evidence>
<keyword evidence="8" id="KW-1185">Reference proteome</keyword>
<dbReference type="InterPro" id="IPR004666">
    <property type="entry name" value="Rp_bS6_RimK/Lys_biosynth_LsyX"/>
</dbReference>
<dbReference type="PANTHER" id="PTHR21621">
    <property type="entry name" value="RIBOSOMAL PROTEIN S6 MODIFICATION PROTEIN"/>
    <property type="match status" value="1"/>
</dbReference>
<sequence>MKLLILSTGTPSKHLIKAITDAGHTYEVHDPRNLYLFISEQVNGYDRIFNGSPDLESPTRLFAASFDAIISRIGADLPLCVSILRHLNENLKVYSLQTAIGLLVAHDKLWTSQVLSASNIRTPLTVFAVRSNHVAFAIDKAGGLPVVAKQLTGSQGAGVSILETPLAANTTMESFYKANIPVKLQRFVNAHNSSSGNPTDIRAIVVGNEVVSAMERTASQGDFRANLSKGSNGRTISLSSEETAMCIKAAKAVGLEFAGVDLIREKLSQTYVTEVNGNPGTGIIDITGYNHFIDLVKYIESKSKKNETVPAPVPLPEATKDDLEQDNEEEASLKNYQAL</sequence>
<keyword evidence="7" id="KW-0436">Ligase</keyword>
<evidence type="ECO:0000256" key="5">
    <source>
        <dbReference type="SAM" id="MobiDB-lite"/>
    </source>
</evidence>
<dbReference type="Gene3D" id="3.30.470.20">
    <property type="entry name" value="ATP-grasp fold, B domain"/>
    <property type="match status" value="1"/>
</dbReference>
<keyword evidence="2 4" id="KW-0547">Nucleotide-binding</keyword>
<dbReference type="RefSeq" id="WP_162389700.1">
    <property type="nucleotide sequence ID" value="NZ_CP045997.1"/>
</dbReference>
<dbReference type="GO" id="GO:0005524">
    <property type="term" value="F:ATP binding"/>
    <property type="evidence" value="ECO:0007669"/>
    <property type="project" value="UniProtKB-UniRule"/>
</dbReference>
<name>A0A6P1W6E6_9BACT</name>
<dbReference type="Proteomes" id="UP000464577">
    <property type="component" value="Chromosome"/>
</dbReference>
<dbReference type="AlphaFoldDB" id="A0A6P1W6E6"/>
<dbReference type="GO" id="GO:0046872">
    <property type="term" value="F:metal ion binding"/>
    <property type="evidence" value="ECO:0007669"/>
    <property type="project" value="UniProtKB-KW"/>
</dbReference>
<evidence type="ECO:0000313" key="7">
    <source>
        <dbReference type="EMBL" id="QHV99296.1"/>
    </source>
</evidence>
<dbReference type="InterPro" id="IPR013651">
    <property type="entry name" value="ATP-grasp_RimK-type"/>
</dbReference>
<evidence type="ECO:0000256" key="3">
    <source>
        <dbReference type="ARBA" id="ARBA00022840"/>
    </source>
</evidence>
<evidence type="ECO:0000256" key="4">
    <source>
        <dbReference type="PROSITE-ProRule" id="PRU00409"/>
    </source>
</evidence>
<protein>
    <submittedName>
        <fullName evidence="7">RimK family alpha-L-glutamate ligase</fullName>
    </submittedName>
</protein>
<proteinExistence type="predicted"/>
<keyword evidence="3 4" id="KW-0067">ATP-binding</keyword>
<dbReference type="KEGG" id="senf:GJR95_31675"/>
<dbReference type="InterPro" id="IPR013815">
    <property type="entry name" value="ATP_grasp_subdomain_1"/>
</dbReference>
<dbReference type="EMBL" id="CP045997">
    <property type="protein sequence ID" value="QHV99296.1"/>
    <property type="molecule type" value="Genomic_DNA"/>
</dbReference>
<accession>A0A6P1W6E6</accession>
<dbReference type="GO" id="GO:0018169">
    <property type="term" value="F:ribosomal S6-glutamic acid ligase activity"/>
    <property type="evidence" value="ECO:0007669"/>
    <property type="project" value="TreeGrafter"/>
</dbReference>
<gene>
    <name evidence="7" type="ORF">GJR95_31675</name>
</gene>
<dbReference type="Gene3D" id="3.40.50.20">
    <property type="match status" value="1"/>
</dbReference>
<dbReference type="PROSITE" id="PS50975">
    <property type="entry name" value="ATP_GRASP"/>
    <property type="match status" value="1"/>
</dbReference>
<dbReference type="PANTHER" id="PTHR21621:SF0">
    <property type="entry name" value="BETA-CITRYLGLUTAMATE SYNTHASE B-RELATED"/>
    <property type="match status" value="1"/>
</dbReference>
<dbReference type="InterPro" id="IPR011761">
    <property type="entry name" value="ATP-grasp"/>
</dbReference>
<dbReference type="GO" id="GO:0005737">
    <property type="term" value="C:cytoplasm"/>
    <property type="evidence" value="ECO:0007669"/>
    <property type="project" value="TreeGrafter"/>
</dbReference>
<feature type="domain" description="ATP-grasp" evidence="6">
    <location>
        <begin position="112"/>
        <end position="304"/>
    </location>
</feature>
<evidence type="ECO:0000313" key="8">
    <source>
        <dbReference type="Proteomes" id="UP000464577"/>
    </source>
</evidence>